<proteinExistence type="predicted"/>
<reference evidence="1" key="1">
    <citation type="submission" date="2018-05" db="EMBL/GenBank/DDBJ databases">
        <authorList>
            <person name="Lanie J.A."/>
            <person name="Ng W.-L."/>
            <person name="Kazmierczak K.M."/>
            <person name="Andrzejewski T.M."/>
            <person name="Davidsen T.M."/>
            <person name="Wayne K.J."/>
            <person name="Tettelin H."/>
            <person name="Glass J.I."/>
            <person name="Rusch D."/>
            <person name="Podicherti R."/>
            <person name="Tsui H.-C.T."/>
            <person name="Winkler M.E."/>
        </authorList>
    </citation>
    <scope>NUCLEOTIDE SEQUENCE</scope>
</reference>
<dbReference type="AlphaFoldDB" id="A0A382RGG1"/>
<protein>
    <recommendedName>
        <fullName evidence="2">N-acetyltransferase domain-containing protein</fullName>
    </recommendedName>
</protein>
<dbReference type="PANTHER" id="PTHR41368">
    <property type="entry name" value="PROTEIN YGHO"/>
    <property type="match status" value="1"/>
</dbReference>
<evidence type="ECO:0000313" key="1">
    <source>
        <dbReference type="EMBL" id="SVC96255.1"/>
    </source>
</evidence>
<dbReference type="InterPro" id="IPR016181">
    <property type="entry name" value="Acyl_CoA_acyltransferase"/>
</dbReference>
<accession>A0A382RGG1</accession>
<evidence type="ECO:0008006" key="2">
    <source>
        <dbReference type="Google" id="ProtNLM"/>
    </source>
</evidence>
<feature type="non-terminal residue" evidence="1">
    <location>
        <position position="196"/>
    </location>
</feature>
<organism evidence="1">
    <name type="scientific">marine metagenome</name>
    <dbReference type="NCBI Taxonomy" id="408172"/>
    <lineage>
        <taxon>unclassified sequences</taxon>
        <taxon>metagenomes</taxon>
        <taxon>ecological metagenomes</taxon>
    </lineage>
</organism>
<dbReference type="SUPFAM" id="SSF55729">
    <property type="entry name" value="Acyl-CoA N-acyltransferases (Nat)"/>
    <property type="match status" value="1"/>
</dbReference>
<name>A0A382RGG1_9ZZZZ</name>
<gene>
    <name evidence="1" type="ORF">METZ01_LOCUS349109</name>
</gene>
<dbReference type="EMBL" id="UINC01121236">
    <property type="protein sequence ID" value="SVC96255.1"/>
    <property type="molecule type" value="Genomic_DNA"/>
</dbReference>
<feature type="non-terminal residue" evidence="1">
    <location>
        <position position="1"/>
    </location>
</feature>
<dbReference type="PANTHER" id="PTHR41368:SF1">
    <property type="entry name" value="PROTEIN YGHO"/>
    <property type="match status" value="1"/>
</dbReference>
<sequence length="196" mass="22782">VNPFFKDSKVDLFLVISDNQTVVGRVALIENHVFNKELPEQVGFFGMFEVVNDKQASDLLLDKAEQWCREKKFSKLVGPVSFTTNHECGLLVDGFDTPPVIGIPYNPRYYSDLIESWGLGKYKDLVSLRMDLPKMPEYLETAIRRIVKRERFKVRTFCLNNFNGEMEAIWSIYNESWANNWGFIPMSKEEFLYSAN</sequence>
<dbReference type="InterPro" id="IPR039968">
    <property type="entry name" value="BcerS-like"/>
</dbReference>